<feature type="chain" id="PRO_5041648207" evidence="1">
    <location>
        <begin position="21"/>
        <end position="206"/>
    </location>
</feature>
<sequence length="206" mass="23145">MKNILVIVLTSLALSNMAFAHVCTYVKQIKGFNSAPLFNKAIINGKPIDYLVFKSSCNLACLFNNFKQQQFQYGLSVNNLSVFDQSSVATLTIDSIEKNIVSGYLTCSSNEKRAYLPIPVVVKQNKIILDLQTEDNKTISRSMTFSNYSQQEYISLMKLLSSKSIKTTSEVGFTNYQIRSTGINYLIKTTVLNRGGNFMLIIERSK</sequence>
<keyword evidence="1" id="KW-0732">Signal</keyword>
<feature type="signal peptide" evidence="1">
    <location>
        <begin position="1"/>
        <end position="20"/>
    </location>
</feature>
<reference evidence="2" key="1">
    <citation type="submission" date="2016-06" db="EMBL/GenBank/DDBJ databases">
        <title>Draft genome of Moraxella osloensis CCUG 67237.</title>
        <authorList>
            <person name="Salva-Serra F."/>
            <person name="Engstrom-Jakobsson H."/>
            <person name="Thorell K."/>
            <person name="Gonzales-Siles L."/>
            <person name="Karlsson R."/>
            <person name="Boulund F."/>
            <person name="Engstrand L."/>
            <person name="Kristiansson E."/>
            <person name="Moore E."/>
        </authorList>
    </citation>
    <scope>NUCLEOTIDE SEQUENCE [LARGE SCALE GENOMIC DNA]</scope>
    <source>
        <strain evidence="2">CCUG 67237</strain>
    </source>
</reference>
<evidence type="ECO:0000313" key="2">
    <source>
        <dbReference type="EMBL" id="OBX65584.1"/>
    </source>
</evidence>
<proteinExistence type="predicted"/>
<evidence type="ECO:0000256" key="1">
    <source>
        <dbReference type="SAM" id="SignalP"/>
    </source>
</evidence>
<comment type="caution">
    <text evidence="2">The sequence shown here is derived from an EMBL/GenBank/DDBJ whole genome shotgun (WGS) entry which is preliminary data.</text>
</comment>
<protein>
    <submittedName>
        <fullName evidence="2">Uncharacterized protein</fullName>
    </submittedName>
</protein>
<accession>A0AA91FRB7</accession>
<dbReference type="EMBL" id="LZMT01000008">
    <property type="protein sequence ID" value="OBX65584.1"/>
    <property type="molecule type" value="Genomic_DNA"/>
</dbReference>
<gene>
    <name evidence="2" type="ORF">A9299_08220</name>
</gene>
<name>A0AA91FRB7_FAUOS</name>
<organism evidence="2">
    <name type="scientific">Faucicola osloensis</name>
    <name type="common">Moraxella osloensis</name>
    <dbReference type="NCBI Taxonomy" id="34062"/>
    <lineage>
        <taxon>Bacteria</taxon>
        <taxon>Pseudomonadati</taxon>
        <taxon>Pseudomonadota</taxon>
        <taxon>Gammaproteobacteria</taxon>
        <taxon>Moraxellales</taxon>
        <taxon>Moraxellaceae</taxon>
        <taxon>Faucicola</taxon>
    </lineage>
</organism>
<dbReference type="AlphaFoldDB" id="A0AA91FRB7"/>